<feature type="domain" description="Glycosyltransferase subfamily 4-like N-terminal" evidence="2">
    <location>
        <begin position="5"/>
        <end position="146"/>
    </location>
</feature>
<protein>
    <submittedName>
        <fullName evidence="3">Glycosyltransferase family 1 protein</fullName>
    </submittedName>
</protein>
<reference evidence="3 4" key="1">
    <citation type="submission" date="2017-08" db="EMBL/GenBank/DDBJ databases">
        <title>Complete Genome Sequence of Bacillus kochii Oregon-R-modENCODE STRAIN BDGP4, isolated from Drosophila melanogaster gut.</title>
        <authorList>
            <person name="Wan K.H."/>
            <person name="Yu C."/>
            <person name="Park S."/>
            <person name="Hammonds A.S."/>
            <person name="Booth B.W."/>
            <person name="Celniker S.E."/>
        </authorList>
    </citation>
    <scope>NUCLEOTIDE SEQUENCE [LARGE SCALE GENOMIC DNA]</scope>
    <source>
        <strain evidence="3 4">BDGP4</strain>
    </source>
</reference>
<feature type="domain" description="Glycosyl transferase family 1" evidence="1">
    <location>
        <begin position="183"/>
        <end position="349"/>
    </location>
</feature>
<dbReference type="GO" id="GO:0016757">
    <property type="term" value="F:glycosyltransferase activity"/>
    <property type="evidence" value="ECO:0007669"/>
    <property type="project" value="InterPro"/>
</dbReference>
<dbReference type="InterPro" id="IPR028098">
    <property type="entry name" value="Glyco_trans_4-like_N"/>
</dbReference>
<dbReference type="PANTHER" id="PTHR12526">
    <property type="entry name" value="GLYCOSYLTRANSFERASE"/>
    <property type="match status" value="1"/>
</dbReference>
<name>A0A248TJX4_9BACI</name>
<dbReference type="KEGG" id="bko:CKF48_15170"/>
<dbReference type="InterPro" id="IPR001296">
    <property type="entry name" value="Glyco_trans_1"/>
</dbReference>
<evidence type="ECO:0000259" key="1">
    <source>
        <dbReference type="Pfam" id="PF00534"/>
    </source>
</evidence>
<dbReference type="RefSeq" id="WP_095372098.1">
    <property type="nucleotide sequence ID" value="NZ_CP022983.1"/>
</dbReference>
<dbReference type="Gene3D" id="3.40.50.2000">
    <property type="entry name" value="Glycogen Phosphorylase B"/>
    <property type="match status" value="2"/>
</dbReference>
<evidence type="ECO:0000313" key="3">
    <source>
        <dbReference type="EMBL" id="ASV68528.1"/>
    </source>
</evidence>
<dbReference type="SUPFAM" id="SSF53756">
    <property type="entry name" value="UDP-Glycosyltransferase/glycogen phosphorylase"/>
    <property type="match status" value="1"/>
</dbReference>
<dbReference type="CDD" id="cd03808">
    <property type="entry name" value="GT4_CapM-like"/>
    <property type="match status" value="1"/>
</dbReference>
<dbReference type="EMBL" id="CP022983">
    <property type="protein sequence ID" value="ASV68528.1"/>
    <property type="molecule type" value="Genomic_DNA"/>
</dbReference>
<gene>
    <name evidence="3" type="ORF">CKF48_15170</name>
</gene>
<keyword evidence="4" id="KW-1185">Reference proteome</keyword>
<organism evidence="3 4">
    <name type="scientific">Cytobacillus kochii</name>
    <dbReference type="NCBI Taxonomy" id="859143"/>
    <lineage>
        <taxon>Bacteria</taxon>
        <taxon>Bacillati</taxon>
        <taxon>Bacillota</taxon>
        <taxon>Bacilli</taxon>
        <taxon>Bacillales</taxon>
        <taxon>Bacillaceae</taxon>
        <taxon>Cytobacillus</taxon>
    </lineage>
</organism>
<proteinExistence type="predicted"/>
<dbReference type="Pfam" id="PF13477">
    <property type="entry name" value="Glyco_trans_4_2"/>
    <property type="match status" value="1"/>
</dbReference>
<dbReference type="Proteomes" id="UP000215137">
    <property type="component" value="Chromosome"/>
</dbReference>
<dbReference type="Pfam" id="PF00534">
    <property type="entry name" value="Glycos_transf_1"/>
    <property type="match status" value="1"/>
</dbReference>
<dbReference type="AlphaFoldDB" id="A0A248TJX4"/>
<evidence type="ECO:0000313" key="4">
    <source>
        <dbReference type="Proteomes" id="UP000215137"/>
    </source>
</evidence>
<dbReference type="PANTHER" id="PTHR12526:SF630">
    <property type="entry name" value="GLYCOSYLTRANSFERASE"/>
    <property type="match status" value="1"/>
</dbReference>
<sequence>MTAKKLLLVATVDYHFKAFHLPFMRQLYEQGWEIHIAAKGDLTLPFVSKQHRLPIERHPLKKANLYAYKQLKSLMEIHQYDIVHCHTPTGGLLGRLATFSLKKKPLLFYTAHGFHFCKGAPLLNWLIYYPIEKTLARKTDCLITINQEDYALATKALKAKEIAFIHGVGVNVAQYQPIDKEIKEKLREKHLIEKEAFLFFYAAEFNRNKNQRLLLQAFKKIAKQHPSSQLLLAGEGPLLSDCQRLATELGIDRQVVFLGFTNEVKEWLQMSDVAVASSLREGLPVNILEAMACGLPIVATMNRGHHELIRDRHNGYLIAATDVHHFAEKMESLIHSEQERERFAKANRQLISKYSTEVVMEELMILYAKYTQEKKDESNHQHYRAYI</sequence>
<evidence type="ECO:0000259" key="2">
    <source>
        <dbReference type="Pfam" id="PF13477"/>
    </source>
</evidence>
<keyword evidence="3" id="KW-0808">Transferase</keyword>
<dbReference type="OrthoDB" id="9806653at2"/>
<accession>A0A248TJX4</accession>